<organism evidence="14 16">
    <name type="scientific">Clupea harengus</name>
    <name type="common">Atlantic herring</name>
    <dbReference type="NCBI Taxonomy" id="7950"/>
    <lineage>
        <taxon>Eukaryota</taxon>
        <taxon>Metazoa</taxon>
        <taxon>Chordata</taxon>
        <taxon>Craniata</taxon>
        <taxon>Vertebrata</taxon>
        <taxon>Euteleostomi</taxon>
        <taxon>Actinopterygii</taxon>
        <taxon>Neopterygii</taxon>
        <taxon>Teleostei</taxon>
        <taxon>Clupei</taxon>
        <taxon>Clupeiformes</taxon>
        <taxon>Clupeoidei</taxon>
        <taxon>Clupeidae</taxon>
        <taxon>Clupea</taxon>
    </lineage>
</organism>
<evidence type="ECO:0000256" key="7">
    <source>
        <dbReference type="ARBA" id="ARBA00023015"/>
    </source>
</evidence>
<dbReference type="GO" id="GO:0008270">
    <property type="term" value="F:zinc ion binding"/>
    <property type="evidence" value="ECO:0007669"/>
    <property type="project" value="UniProtKB-KW"/>
</dbReference>
<feature type="compositionally biased region" description="Low complexity" evidence="12">
    <location>
        <begin position="836"/>
        <end position="856"/>
    </location>
</feature>
<dbReference type="SMART" id="SM00355">
    <property type="entry name" value="ZnF_C2H2"/>
    <property type="match status" value="9"/>
</dbReference>
<feature type="compositionally biased region" description="Basic and acidic residues" evidence="12">
    <location>
        <begin position="74"/>
        <end position="86"/>
    </location>
</feature>
<feature type="compositionally biased region" description="Basic and acidic residues" evidence="12">
    <location>
        <begin position="558"/>
        <end position="575"/>
    </location>
</feature>
<evidence type="ECO:0000256" key="6">
    <source>
        <dbReference type="ARBA" id="ARBA00022833"/>
    </source>
</evidence>
<feature type="compositionally biased region" description="Polar residues" evidence="12">
    <location>
        <begin position="485"/>
        <end position="500"/>
    </location>
</feature>
<feature type="region of interest" description="Disordered" evidence="12">
    <location>
        <begin position="558"/>
        <end position="599"/>
    </location>
</feature>
<evidence type="ECO:0000313" key="14">
    <source>
        <dbReference type="Proteomes" id="UP000515152"/>
    </source>
</evidence>
<feature type="region of interest" description="Disordered" evidence="12">
    <location>
        <begin position="990"/>
        <end position="1015"/>
    </location>
</feature>
<dbReference type="Pfam" id="PF00096">
    <property type="entry name" value="zf-C2H2"/>
    <property type="match status" value="6"/>
</dbReference>
<dbReference type="GO" id="GO:0000981">
    <property type="term" value="F:DNA-binding transcription factor activity, RNA polymerase II-specific"/>
    <property type="evidence" value="ECO:0007669"/>
    <property type="project" value="TreeGrafter"/>
</dbReference>
<feature type="compositionally biased region" description="Low complexity" evidence="12">
    <location>
        <begin position="737"/>
        <end position="762"/>
    </location>
</feature>
<feature type="compositionally biased region" description="Basic and acidic residues" evidence="12">
    <location>
        <begin position="331"/>
        <end position="340"/>
    </location>
</feature>
<reference evidence="15 16" key="1">
    <citation type="submission" date="2025-04" db="UniProtKB">
        <authorList>
            <consortium name="RefSeq"/>
        </authorList>
    </citation>
    <scope>IDENTIFICATION</scope>
</reference>
<keyword evidence="14" id="KW-1185">Reference proteome</keyword>
<name>A0A6P8GUG6_CLUHA</name>
<keyword evidence="10" id="KW-0539">Nucleus</keyword>
<dbReference type="GO" id="GO:0005634">
    <property type="term" value="C:nucleus"/>
    <property type="evidence" value="ECO:0007669"/>
    <property type="project" value="UniProtKB-SubCell"/>
</dbReference>
<keyword evidence="6" id="KW-0862">Zinc</keyword>
<keyword evidence="3" id="KW-0479">Metal-binding</keyword>
<dbReference type="PROSITE" id="PS00028">
    <property type="entry name" value="ZINC_FINGER_C2H2_1"/>
    <property type="match status" value="6"/>
</dbReference>
<feature type="region of interest" description="Disordered" evidence="12">
    <location>
        <begin position="674"/>
        <end position="798"/>
    </location>
</feature>
<protein>
    <submittedName>
        <fullName evidence="15 16">Zinc finger protein 516 isoform X1</fullName>
    </submittedName>
</protein>
<evidence type="ECO:0000256" key="12">
    <source>
        <dbReference type="SAM" id="MobiDB-lite"/>
    </source>
</evidence>
<feature type="domain" description="C2H2-type" evidence="13">
    <location>
        <begin position="21"/>
        <end position="48"/>
    </location>
</feature>
<keyword evidence="4" id="KW-0677">Repeat</keyword>
<feature type="compositionally biased region" description="Acidic residues" evidence="12">
    <location>
        <begin position="87"/>
        <end position="104"/>
    </location>
</feature>
<dbReference type="PANTHER" id="PTHR45925">
    <property type="entry name" value="ZINC FINGER PROTEIN"/>
    <property type="match status" value="1"/>
</dbReference>
<evidence type="ECO:0000256" key="11">
    <source>
        <dbReference type="PROSITE-ProRule" id="PRU00042"/>
    </source>
</evidence>
<sequence>MEVEGHLNAVTNESPAKSSPHSCDLCGRTFPFLSALTKHMLKHTEEKHVKAPTDAIKLDGSLGQTMEMQEEQEEGQREEEVKKKEEEVEGEEEEKEGGVPEEQEGCSSPTESTSACNRVVNGGEKDAVKSQRKGTGRKERSNLSPCPLRQRKLRSQTEQERNTALPEELFTCQLCGFEAPSKEQLQTHEEKVHLPSDALAGGEGSPEEGAPEGDLTQGVYPCGQCDQVFTQAWLLKAHMKKHQGPLDHGCRICGRRFREPWFLRSHMKTHVIRAKPKAGDSEAAATINGVVQEEAVLLNDACLYELCAKCGNFFQDRQTLWLHEQVHERVRGHNAEKENEPVQSNSNDSNTPVSKKAFLECLNLRPAGSVEKPPEEHPVNRIPELDPISSYQAWQLATRGRVVEATEHSLGWEERLADADVAFDREKGEYVLLKQEKRKKQLVVTPSSAPSATKKKRPNNGTGEKNGHGSSGDVSPESHSDSEYRPTSSNSRRASQNKTSECLECGKGFRSQQQMVIHMLIRHGGGSGFGAGLESSAPIFGETALSFLKNAAFKDQKLAGQTKDSDKKPPGDRHSASKHSAGSSSSHQQGSALQSDSTGSTAASLSLVGESADGLALEPGKQDGLVRHRCQFCTHSTLFPEVLWIHQRVAHKVNCSSPLAPKWALRNGLKGPRSTLEFRRRTGPPPFLEGKDCPAMTETRKPRTQPPQPQSPAGSGSKTDRTSTSESSPSRNRGHPNKASASSSSSSTASNPSSKPKTSSSSGSRKRAADAPPASSPSGNPKKPSAVPNPKTASRAAESSLLPQEGLHFVLASQHGHEEQGKVAVAPSSQRREDTPATVTATATASALAPATDSPPQNSSRRAPEMHGSYPGDASQLDILSFLKNCSPTELAALYHHWGLGTTAMLDQAGMARSLFQQMKYVCPVCGKSFSQPSHYRTHMRSHTGERPFRCRYCPYSASQKGNLKTHVQTVHRVAFDNTSYSDGRLRPAQLEDTAHGPPTQDHLEGEAADSEGLG</sequence>
<dbReference type="InterPro" id="IPR051967">
    <property type="entry name" value="Krueppel_C2H2-ZF"/>
</dbReference>
<comment type="subcellular location">
    <subcellularLocation>
        <location evidence="1">Nucleus</location>
    </subcellularLocation>
</comment>
<feature type="region of interest" description="Disordered" evidence="12">
    <location>
        <begin position="66"/>
        <end position="162"/>
    </location>
</feature>
<dbReference type="FunFam" id="3.30.160.60:FF:000761">
    <property type="entry name" value="Zinc finger protein 449"/>
    <property type="match status" value="1"/>
</dbReference>
<dbReference type="KEGG" id="char:105891987"/>
<evidence type="ECO:0000256" key="8">
    <source>
        <dbReference type="ARBA" id="ARBA00023125"/>
    </source>
</evidence>
<dbReference type="CTD" id="9658"/>
<feature type="region of interest" description="Disordered" evidence="12">
    <location>
        <begin position="814"/>
        <end position="870"/>
    </location>
</feature>
<evidence type="ECO:0000256" key="4">
    <source>
        <dbReference type="ARBA" id="ARBA00022737"/>
    </source>
</evidence>
<feature type="domain" description="C2H2-type" evidence="13">
    <location>
        <begin position="248"/>
        <end position="270"/>
    </location>
</feature>
<keyword evidence="8" id="KW-0238">DNA-binding</keyword>
<evidence type="ECO:0000256" key="2">
    <source>
        <dbReference type="ARBA" id="ARBA00006991"/>
    </source>
</evidence>
<dbReference type="SUPFAM" id="SSF57667">
    <property type="entry name" value="beta-beta-alpha zinc fingers"/>
    <property type="match status" value="4"/>
</dbReference>
<accession>A0A6P8GUG6</accession>
<dbReference type="GeneID" id="105891987"/>
<dbReference type="PROSITE" id="PS50157">
    <property type="entry name" value="ZINC_FINGER_C2H2_2"/>
    <property type="match status" value="8"/>
</dbReference>
<proteinExistence type="inferred from homology"/>
<feature type="domain" description="C2H2-type" evidence="13">
    <location>
        <begin position="500"/>
        <end position="528"/>
    </location>
</feature>
<evidence type="ECO:0000259" key="13">
    <source>
        <dbReference type="PROSITE" id="PS50157"/>
    </source>
</evidence>
<feature type="compositionally biased region" description="Polar residues" evidence="12">
    <location>
        <begin position="105"/>
        <end position="116"/>
    </location>
</feature>
<dbReference type="Gene3D" id="3.30.160.60">
    <property type="entry name" value="Classic Zinc Finger"/>
    <property type="match status" value="4"/>
</dbReference>
<dbReference type="RefSeq" id="XP_031441551.1">
    <property type="nucleotide sequence ID" value="XM_031585691.1"/>
</dbReference>
<feature type="domain" description="C2H2-type" evidence="13">
    <location>
        <begin position="170"/>
        <end position="198"/>
    </location>
</feature>
<keyword evidence="5 11" id="KW-0863">Zinc-finger</keyword>
<feature type="region of interest" description="Disordered" evidence="12">
    <location>
        <begin position="331"/>
        <end position="352"/>
    </location>
</feature>
<dbReference type="Proteomes" id="UP000515152">
    <property type="component" value="Chromosome 19"/>
</dbReference>
<evidence type="ECO:0000256" key="1">
    <source>
        <dbReference type="ARBA" id="ARBA00004123"/>
    </source>
</evidence>
<evidence type="ECO:0000256" key="10">
    <source>
        <dbReference type="ARBA" id="ARBA00023242"/>
    </source>
</evidence>
<comment type="similarity">
    <text evidence="2">Belongs to the krueppel C2H2-type zinc-finger protein family.</text>
</comment>
<gene>
    <name evidence="15 16" type="primary">znf516</name>
</gene>
<feature type="region of interest" description="Disordered" evidence="12">
    <location>
        <begin position="438"/>
        <end position="500"/>
    </location>
</feature>
<evidence type="ECO:0000256" key="3">
    <source>
        <dbReference type="ARBA" id="ARBA00022723"/>
    </source>
</evidence>
<dbReference type="AlphaFoldDB" id="A0A6P8GUG6"/>
<dbReference type="InterPro" id="IPR036236">
    <property type="entry name" value="Znf_C2H2_sf"/>
</dbReference>
<dbReference type="GO" id="GO:0000978">
    <property type="term" value="F:RNA polymerase II cis-regulatory region sequence-specific DNA binding"/>
    <property type="evidence" value="ECO:0007669"/>
    <property type="project" value="TreeGrafter"/>
</dbReference>
<dbReference type="RefSeq" id="XP_031441550.1">
    <property type="nucleotide sequence ID" value="XM_031585690.1"/>
</dbReference>
<dbReference type="FunFam" id="3.30.160.60:FF:001673">
    <property type="entry name" value="Zinc finger protein 536"/>
    <property type="match status" value="1"/>
</dbReference>
<evidence type="ECO:0000256" key="9">
    <source>
        <dbReference type="ARBA" id="ARBA00023163"/>
    </source>
</evidence>
<feature type="domain" description="C2H2-type" evidence="13">
    <location>
        <begin position="921"/>
        <end position="948"/>
    </location>
</feature>
<keyword evidence="9" id="KW-0804">Transcription</keyword>
<feature type="compositionally biased region" description="Polar residues" evidence="12">
    <location>
        <begin position="9"/>
        <end position="21"/>
    </location>
</feature>
<dbReference type="InterPro" id="IPR013087">
    <property type="entry name" value="Znf_C2H2_type"/>
</dbReference>
<evidence type="ECO:0000256" key="5">
    <source>
        <dbReference type="ARBA" id="ARBA00022771"/>
    </source>
</evidence>
<evidence type="ECO:0000313" key="15">
    <source>
        <dbReference type="RefSeq" id="XP_031441550.1"/>
    </source>
</evidence>
<evidence type="ECO:0000313" key="16">
    <source>
        <dbReference type="RefSeq" id="XP_031441551.1"/>
    </source>
</evidence>
<keyword evidence="7" id="KW-0805">Transcription regulation</keyword>
<feature type="compositionally biased region" description="Low complexity" evidence="12">
    <location>
        <begin position="770"/>
        <end position="786"/>
    </location>
</feature>
<dbReference type="PANTHER" id="PTHR45925:SF3">
    <property type="entry name" value="ZINC FINGER PROTEIN 516"/>
    <property type="match status" value="1"/>
</dbReference>
<feature type="domain" description="C2H2-type" evidence="13">
    <location>
        <begin position="949"/>
        <end position="972"/>
    </location>
</feature>
<feature type="domain" description="C2H2-type" evidence="13">
    <location>
        <begin position="305"/>
        <end position="332"/>
    </location>
</feature>
<feature type="region of interest" description="Disordered" evidence="12">
    <location>
        <begin position="1"/>
        <end position="23"/>
    </location>
</feature>
<feature type="compositionally biased region" description="Low complexity" evidence="12">
    <location>
        <begin position="578"/>
        <end position="595"/>
    </location>
</feature>
<feature type="domain" description="C2H2-type" evidence="13">
    <location>
        <begin position="220"/>
        <end position="247"/>
    </location>
</feature>
<feature type="compositionally biased region" description="Polar residues" evidence="12">
    <location>
        <begin position="341"/>
        <end position="352"/>
    </location>
</feature>
<dbReference type="OrthoDB" id="8852887at2759"/>